<proteinExistence type="predicted"/>
<dbReference type="RefSeq" id="WP_319831006.1">
    <property type="nucleotide sequence ID" value="NZ_CP138858.1"/>
</dbReference>
<dbReference type="PANTHER" id="PTHR30093">
    <property type="entry name" value="GENERAL SECRETION PATHWAY PROTEIN G"/>
    <property type="match status" value="1"/>
</dbReference>
<evidence type="ECO:0000256" key="1">
    <source>
        <dbReference type="ARBA" id="ARBA00022481"/>
    </source>
</evidence>
<dbReference type="SUPFAM" id="SSF54523">
    <property type="entry name" value="Pili subunits"/>
    <property type="match status" value="1"/>
</dbReference>
<dbReference type="InterPro" id="IPR045584">
    <property type="entry name" value="Pilin-like"/>
</dbReference>
<dbReference type="Proteomes" id="UP001324993">
    <property type="component" value="Chromosome"/>
</dbReference>
<name>A0ABZ0RGH4_9BACT</name>
<dbReference type="PRINTS" id="PR00813">
    <property type="entry name" value="BCTERIALGSPG"/>
</dbReference>
<evidence type="ECO:0000256" key="2">
    <source>
        <dbReference type="SAM" id="Phobius"/>
    </source>
</evidence>
<sequence length="227" mass="25299">MNHKKRTIAAFTLIEMLMVISIIVILAAILIPTVGAVKSRALKSEDVSKIRTMAQAVLLYNSVNGKLPGRFNRAMRVPSFVEDDERDRWFSTTMADMDYLPPNDAFWEPVVDYGIEGSGHGYLLNNTIYSEPPNFFGRRSNTLDKITQPVSIVSIRANIAEGSGDSEPASNIWMITNVDSQNYSSAATGGSEYSVNGEALTPWEGRHYAFFDARVEFIKEGEYPSRD</sequence>
<evidence type="ECO:0000313" key="3">
    <source>
        <dbReference type="EMBL" id="WPJ94042.1"/>
    </source>
</evidence>
<keyword evidence="2" id="KW-0812">Transmembrane</keyword>
<accession>A0ABZ0RGH4</accession>
<keyword evidence="2" id="KW-0472">Membrane</keyword>
<dbReference type="EMBL" id="CP138858">
    <property type="protein sequence ID" value="WPJ94042.1"/>
    <property type="molecule type" value="Genomic_DNA"/>
</dbReference>
<protein>
    <submittedName>
        <fullName evidence="3">Prepilin-type N-terminal cleavage/methylation domain-containing protein</fullName>
    </submittedName>
</protein>
<keyword evidence="1" id="KW-0488">Methylation</keyword>
<dbReference type="InterPro" id="IPR000983">
    <property type="entry name" value="Bac_GSPG_pilin"/>
</dbReference>
<keyword evidence="4" id="KW-1185">Reference proteome</keyword>
<reference evidence="3 4" key="1">
    <citation type="submission" date="2023-11" db="EMBL/GenBank/DDBJ databases">
        <title>Coraliomargarita sp. nov., isolated from marine algae.</title>
        <authorList>
            <person name="Lee J.K."/>
            <person name="Baek J.H."/>
            <person name="Kim J.M."/>
            <person name="Choi D.G."/>
            <person name="Jeon C.O."/>
        </authorList>
    </citation>
    <scope>NUCLEOTIDE SEQUENCE [LARGE SCALE GENOMIC DNA]</scope>
    <source>
        <strain evidence="3 4">J2-16</strain>
    </source>
</reference>
<keyword evidence="2" id="KW-1133">Transmembrane helix</keyword>
<gene>
    <name evidence="3" type="ORF">SH580_11415</name>
</gene>
<dbReference type="InterPro" id="IPR012902">
    <property type="entry name" value="N_methyl_site"/>
</dbReference>
<dbReference type="NCBIfam" id="TIGR02532">
    <property type="entry name" value="IV_pilin_GFxxxE"/>
    <property type="match status" value="1"/>
</dbReference>
<feature type="transmembrane region" description="Helical" evidence="2">
    <location>
        <begin position="7"/>
        <end position="31"/>
    </location>
</feature>
<dbReference type="Gene3D" id="3.30.700.10">
    <property type="entry name" value="Glycoprotein, Type 4 Pilin"/>
    <property type="match status" value="1"/>
</dbReference>
<evidence type="ECO:0000313" key="4">
    <source>
        <dbReference type="Proteomes" id="UP001324993"/>
    </source>
</evidence>
<organism evidence="3 4">
    <name type="scientific">Coraliomargarita algicola</name>
    <dbReference type="NCBI Taxonomy" id="3092156"/>
    <lineage>
        <taxon>Bacteria</taxon>
        <taxon>Pseudomonadati</taxon>
        <taxon>Verrucomicrobiota</taxon>
        <taxon>Opitutia</taxon>
        <taxon>Puniceicoccales</taxon>
        <taxon>Coraliomargaritaceae</taxon>
        <taxon>Coraliomargarita</taxon>
    </lineage>
</organism>